<organism evidence="1 2">
    <name type="scientific">Coniosporium uncinatum</name>
    <dbReference type="NCBI Taxonomy" id="93489"/>
    <lineage>
        <taxon>Eukaryota</taxon>
        <taxon>Fungi</taxon>
        <taxon>Dikarya</taxon>
        <taxon>Ascomycota</taxon>
        <taxon>Pezizomycotina</taxon>
        <taxon>Dothideomycetes</taxon>
        <taxon>Dothideomycetes incertae sedis</taxon>
        <taxon>Coniosporium</taxon>
    </lineage>
</organism>
<name>A0ACC3DC94_9PEZI</name>
<accession>A0ACC3DC94</accession>
<dbReference type="EMBL" id="JAWDJW010006397">
    <property type="protein sequence ID" value="KAK3064921.1"/>
    <property type="molecule type" value="Genomic_DNA"/>
</dbReference>
<gene>
    <name evidence="1" type="ORF">LTS18_002623</name>
</gene>
<sequence length="765" mass="82351">MKLRAKTLVVAAVAGTASCQGYTNESEVPLYGLSPPVYPSPQGRGSTNSAWGTAYSKAQAIVAQMTIEERVNVTRGFPGSCVGNSGAVPRLGIPPLCFADAPDGIRGSDFVSAFPAGIHLGATWDAKLMYDYGKALGREYRDKGINVALGPVAGPLGRVARGGRNWEGLTNDPYLSGIGVGEITRGLQDSGTISTVKHWLFNEEEYRRNPGPEGEALSSNVDDKTLHELYAFPFMDSLKAGAACVMCSYQRINNSYGCQNSKTLNGVLKTEFGFEGFVVSDWAAQHAGVATANAGLDVVMPNAGFWGNNLTEAVNNGSVSTERLNDMVTRTLAAWYLLGQDDGYPEVGVFPYNVQHPVVNVQDHHAQVIRQIGAAGHVLLKNVNGTLPLKKPSFLSIYGYDADVKANPWVNPSRYGGGYEVNFNWTTFNGTLITGGGSGGSSPPYVISPFMAIQNRIIADRGTVRWDFVSQNPTIYANAEACLVFINAYASESFDRWSLTDEWSDTLVNNVAANCSNTIVIVHATGIRVMDAWIEHPNVTAVMWAGLPGQESGNGLVDVLYGDVTPSGKLPFTIAKREEDYGSLLNSTVAPPGTAFPQSDFTEGVFIDYRAFDKDGIQPRFEFGFGLSYSNFSYSNLQVARVGDASMSPYPDPAIAIVQGGHPQLWDVLFNVTCTVANTGRVAAAEVAQLYVGQLYDGAPVKQLRGFGKKTLAVNGSAVFAFPLTRRDLSQWDVVAQQWRMDEGSVDVFVGASSRDLRLNGTVQV</sequence>
<evidence type="ECO:0000313" key="1">
    <source>
        <dbReference type="EMBL" id="KAK3064921.1"/>
    </source>
</evidence>
<protein>
    <submittedName>
        <fullName evidence="1">Uncharacterized protein</fullName>
    </submittedName>
</protein>
<dbReference type="Proteomes" id="UP001186974">
    <property type="component" value="Unassembled WGS sequence"/>
</dbReference>
<keyword evidence="2" id="KW-1185">Reference proteome</keyword>
<reference evidence="1" key="1">
    <citation type="submission" date="2024-09" db="EMBL/GenBank/DDBJ databases">
        <title>Black Yeasts Isolated from many extreme environments.</title>
        <authorList>
            <person name="Coleine C."/>
            <person name="Stajich J.E."/>
            <person name="Selbmann L."/>
        </authorList>
    </citation>
    <scope>NUCLEOTIDE SEQUENCE</scope>
    <source>
        <strain evidence="1">CCFEE 5737</strain>
    </source>
</reference>
<proteinExistence type="predicted"/>
<comment type="caution">
    <text evidence="1">The sequence shown here is derived from an EMBL/GenBank/DDBJ whole genome shotgun (WGS) entry which is preliminary data.</text>
</comment>
<evidence type="ECO:0000313" key="2">
    <source>
        <dbReference type="Proteomes" id="UP001186974"/>
    </source>
</evidence>